<proteinExistence type="predicted"/>
<keyword evidence="2" id="KW-1185">Reference proteome</keyword>
<name>A0A653DIF7_CALMS</name>
<dbReference type="Proteomes" id="UP000410492">
    <property type="component" value="Unassembled WGS sequence"/>
</dbReference>
<reference evidence="1 2" key="1">
    <citation type="submission" date="2019-01" db="EMBL/GenBank/DDBJ databases">
        <authorList>
            <person name="Sayadi A."/>
        </authorList>
    </citation>
    <scope>NUCLEOTIDE SEQUENCE [LARGE SCALE GENOMIC DNA]</scope>
</reference>
<dbReference type="EMBL" id="CAACVG010012270">
    <property type="protein sequence ID" value="VEN59990.1"/>
    <property type="molecule type" value="Genomic_DNA"/>
</dbReference>
<dbReference type="AlphaFoldDB" id="A0A653DIF7"/>
<protein>
    <submittedName>
        <fullName evidence="1">Uncharacterized protein</fullName>
    </submittedName>
</protein>
<evidence type="ECO:0000313" key="1">
    <source>
        <dbReference type="EMBL" id="VEN59990.1"/>
    </source>
</evidence>
<accession>A0A653DIF7</accession>
<organism evidence="1 2">
    <name type="scientific">Callosobruchus maculatus</name>
    <name type="common">Southern cowpea weevil</name>
    <name type="synonym">Pulse bruchid</name>
    <dbReference type="NCBI Taxonomy" id="64391"/>
    <lineage>
        <taxon>Eukaryota</taxon>
        <taxon>Metazoa</taxon>
        <taxon>Ecdysozoa</taxon>
        <taxon>Arthropoda</taxon>
        <taxon>Hexapoda</taxon>
        <taxon>Insecta</taxon>
        <taxon>Pterygota</taxon>
        <taxon>Neoptera</taxon>
        <taxon>Endopterygota</taxon>
        <taxon>Coleoptera</taxon>
        <taxon>Polyphaga</taxon>
        <taxon>Cucujiformia</taxon>
        <taxon>Chrysomeloidea</taxon>
        <taxon>Chrysomelidae</taxon>
        <taxon>Bruchinae</taxon>
        <taxon>Bruchini</taxon>
        <taxon>Callosobruchus</taxon>
    </lineage>
</organism>
<sequence>MHCLGQLQKTSTYCLLQHPNQQVGHNIPLCNMTLHHELQRLGRTKLQATGWTTRMFAPDGSIPGLYPR</sequence>
<evidence type="ECO:0000313" key="2">
    <source>
        <dbReference type="Proteomes" id="UP000410492"/>
    </source>
</evidence>
<gene>
    <name evidence="1" type="ORF">CALMAC_LOCUS17818</name>
</gene>